<comment type="caution">
    <text evidence="1">The sequence shown here is derived from an EMBL/GenBank/DDBJ whole genome shotgun (WGS) entry which is preliminary data.</text>
</comment>
<gene>
    <name evidence="1" type="ORF">GN277_24615</name>
</gene>
<accession>A0A7X3ML98</accession>
<protein>
    <submittedName>
        <fullName evidence="1">Uncharacterized protein</fullName>
    </submittedName>
</protein>
<name>A0A7X3ML98_9FIRM</name>
<dbReference type="Proteomes" id="UP000460412">
    <property type="component" value="Unassembled WGS sequence"/>
</dbReference>
<evidence type="ECO:0000313" key="1">
    <source>
        <dbReference type="EMBL" id="MXP78412.1"/>
    </source>
</evidence>
<dbReference type="AlphaFoldDB" id="A0A7X3ML98"/>
<keyword evidence="2" id="KW-1185">Reference proteome</keyword>
<reference evidence="1 2" key="1">
    <citation type="submission" date="2019-12" db="EMBL/GenBank/DDBJ databases">
        <title>Sporaefaciens musculi gen. nov., sp. nov., a novel bacterium isolated from the caecum of an obese mouse.</title>
        <authorList>
            <person name="Rasmussen T.S."/>
            <person name="Streidl T."/>
            <person name="Hitch T.C.A."/>
            <person name="Wortmann E."/>
            <person name="Deptula P."/>
            <person name="Hansen M."/>
            <person name="Nielsen D.S."/>
            <person name="Clavel T."/>
            <person name="Vogensen F.K."/>
        </authorList>
    </citation>
    <scope>NUCLEOTIDE SEQUENCE [LARGE SCALE GENOMIC DNA]</scope>
    <source>
        <strain evidence="1 2">WCA-9-b2</strain>
    </source>
</reference>
<dbReference type="EMBL" id="WUQX01000001">
    <property type="protein sequence ID" value="MXP78412.1"/>
    <property type="molecule type" value="Genomic_DNA"/>
</dbReference>
<evidence type="ECO:0000313" key="2">
    <source>
        <dbReference type="Proteomes" id="UP000460412"/>
    </source>
</evidence>
<organism evidence="1 2">
    <name type="scientific">Sporofaciens musculi</name>
    <dbReference type="NCBI Taxonomy" id="2681861"/>
    <lineage>
        <taxon>Bacteria</taxon>
        <taxon>Bacillati</taxon>
        <taxon>Bacillota</taxon>
        <taxon>Clostridia</taxon>
        <taxon>Lachnospirales</taxon>
        <taxon>Lachnospiraceae</taxon>
        <taxon>Sporofaciens</taxon>
    </lineage>
</organism>
<sequence length="110" mass="12827">MERLRIEYGMGYMELNIEAFFPCKMPAARKAARLINSYCSDETRAELLSELWELADGYAALCKMYKEIEEALPADTPERRRWRAQFNKTETLRRRMAGNIRLISGGIKDD</sequence>
<proteinExistence type="predicted"/>